<dbReference type="EMBL" id="DRXH01000130">
    <property type="protein sequence ID" value="HHM44407.1"/>
    <property type="molecule type" value="Genomic_DNA"/>
</dbReference>
<evidence type="ECO:0000313" key="2">
    <source>
        <dbReference type="EMBL" id="HHM44407.1"/>
    </source>
</evidence>
<dbReference type="AlphaFoldDB" id="A0A7J3VTG3"/>
<reference evidence="2" key="1">
    <citation type="journal article" date="2020" name="mSystems">
        <title>Genome- and Community-Level Interaction Insights into Carbon Utilization and Element Cycling Functions of Hydrothermarchaeota in Hydrothermal Sediment.</title>
        <authorList>
            <person name="Zhou Z."/>
            <person name="Liu Y."/>
            <person name="Xu W."/>
            <person name="Pan J."/>
            <person name="Luo Z.H."/>
            <person name="Li M."/>
        </authorList>
    </citation>
    <scope>NUCLEOTIDE SEQUENCE [LARGE SCALE GENOMIC DNA]</scope>
    <source>
        <strain evidence="2">SpSt-1074</strain>
    </source>
</reference>
<feature type="transmembrane region" description="Helical" evidence="1">
    <location>
        <begin position="96"/>
        <end position="120"/>
    </location>
</feature>
<evidence type="ECO:0000256" key="1">
    <source>
        <dbReference type="SAM" id="Phobius"/>
    </source>
</evidence>
<sequence length="124" mass="13528">MSKVRYVYVALALLSSILFSLVLLITDAELWTVAPTHAYGLIVFTFLDVVLLAAALAGWRRTADVGVFWGVGKLAVFLGDILTAPEFGITYAEFAAYLFSLWAYDGLLASQAAISVASYIQKKR</sequence>
<feature type="transmembrane region" description="Helical" evidence="1">
    <location>
        <begin position="66"/>
        <end position="84"/>
    </location>
</feature>
<name>A0A7J3VTG3_CALS0</name>
<accession>A0A7J3VTG3</accession>
<gene>
    <name evidence="2" type="ORF">ENM31_03820</name>
</gene>
<keyword evidence="1" id="KW-0472">Membrane</keyword>
<feature type="transmembrane region" description="Helical" evidence="1">
    <location>
        <begin position="7"/>
        <end position="26"/>
    </location>
</feature>
<comment type="caution">
    <text evidence="2">The sequence shown here is derived from an EMBL/GenBank/DDBJ whole genome shotgun (WGS) entry which is preliminary data.</text>
</comment>
<proteinExistence type="predicted"/>
<keyword evidence="1" id="KW-0812">Transmembrane</keyword>
<keyword evidence="1" id="KW-1133">Transmembrane helix</keyword>
<feature type="transmembrane region" description="Helical" evidence="1">
    <location>
        <begin position="38"/>
        <end position="59"/>
    </location>
</feature>
<protein>
    <submittedName>
        <fullName evidence="2">Uncharacterized protein</fullName>
    </submittedName>
</protein>
<organism evidence="2">
    <name type="scientific">Caldiarchaeum subterraneum</name>
    <dbReference type="NCBI Taxonomy" id="311458"/>
    <lineage>
        <taxon>Archaea</taxon>
        <taxon>Nitrososphaerota</taxon>
        <taxon>Candidatus Caldarchaeales</taxon>
        <taxon>Candidatus Caldarchaeaceae</taxon>
        <taxon>Candidatus Caldarchaeum</taxon>
    </lineage>
</organism>